<evidence type="ECO:0000256" key="3">
    <source>
        <dbReference type="ARBA" id="ARBA00022722"/>
    </source>
</evidence>
<evidence type="ECO:0000256" key="6">
    <source>
        <dbReference type="ARBA" id="ARBA00022842"/>
    </source>
</evidence>
<dbReference type="InterPro" id="IPR029060">
    <property type="entry name" value="PIN-like_dom_sf"/>
</dbReference>
<keyword evidence="3" id="KW-0540">Nuclease</keyword>
<name>A0A0G0KAE0_9BACT</name>
<dbReference type="PANTHER" id="PTHR33653">
    <property type="entry name" value="RIBONUCLEASE VAPC2"/>
    <property type="match status" value="1"/>
</dbReference>
<dbReference type="Gene3D" id="3.40.50.1010">
    <property type="entry name" value="5'-nuclease"/>
    <property type="match status" value="1"/>
</dbReference>
<dbReference type="CDD" id="cd18741">
    <property type="entry name" value="PIN_VapC4-5_FitB-like"/>
    <property type="match status" value="1"/>
</dbReference>
<dbReference type="GO" id="GO:0046872">
    <property type="term" value="F:metal ion binding"/>
    <property type="evidence" value="ECO:0007669"/>
    <property type="project" value="UniProtKB-KW"/>
</dbReference>
<dbReference type="GO" id="GO:0004518">
    <property type="term" value="F:nuclease activity"/>
    <property type="evidence" value="ECO:0007669"/>
    <property type="project" value="UniProtKB-KW"/>
</dbReference>
<evidence type="ECO:0000256" key="1">
    <source>
        <dbReference type="ARBA" id="ARBA00001946"/>
    </source>
</evidence>
<dbReference type="AlphaFoldDB" id="A0A0G0KAE0"/>
<comment type="similarity">
    <text evidence="7">Belongs to the PINc/VapC protein family.</text>
</comment>
<sequence length="129" mass="14728">MKIVVDSSIIIDYLRGGEKWDDFIFAAEDEQDPQLFLPTIVIFELYSGTSTRSIKKLQEMSYFISHFERIDLNEHIAMLAGELSRDASHRIQAPDYIIAASALSINATVLTLNQKHFEQIPNINLYPLP</sequence>
<evidence type="ECO:0000313" key="10">
    <source>
        <dbReference type="Proteomes" id="UP000034181"/>
    </source>
</evidence>
<reference evidence="9 10" key="1">
    <citation type="journal article" date="2015" name="Nature">
        <title>rRNA introns, odd ribosomes, and small enigmatic genomes across a large radiation of phyla.</title>
        <authorList>
            <person name="Brown C.T."/>
            <person name="Hug L.A."/>
            <person name="Thomas B.C."/>
            <person name="Sharon I."/>
            <person name="Castelle C.J."/>
            <person name="Singh A."/>
            <person name="Wilkins M.J."/>
            <person name="Williams K.H."/>
            <person name="Banfield J.F."/>
        </authorList>
    </citation>
    <scope>NUCLEOTIDE SEQUENCE [LARGE SCALE GENOMIC DNA]</scope>
</reference>
<evidence type="ECO:0000256" key="5">
    <source>
        <dbReference type="ARBA" id="ARBA00022801"/>
    </source>
</evidence>
<dbReference type="SUPFAM" id="SSF88723">
    <property type="entry name" value="PIN domain-like"/>
    <property type="match status" value="1"/>
</dbReference>
<dbReference type="EMBL" id="LBUZ01000004">
    <property type="protein sequence ID" value="KKQ75812.1"/>
    <property type="molecule type" value="Genomic_DNA"/>
</dbReference>
<evidence type="ECO:0000256" key="2">
    <source>
        <dbReference type="ARBA" id="ARBA00022649"/>
    </source>
</evidence>
<comment type="caution">
    <text evidence="9">The sequence shown here is derived from an EMBL/GenBank/DDBJ whole genome shotgun (WGS) entry which is preliminary data.</text>
</comment>
<evidence type="ECO:0000313" key="9">
    <source>
        <dbReference type="EMBL" id="KKQ75812.1"/>
    </source>
</evidence>
<comment type="cofactor">
    <cofactor evidence="1">
        <name>Mg(2+)</name>
        <dbReference type="ChEBI" id="CHEBI:18420"/>
    </cofactor>
</comment>
<keyword evidence="5" id="KW-0378">Hydrolase</keyword>
<dbReference type="Pfam" id="PF01850">
    <property type="entry name" value="PIN"/>
    <property type="match status" value="1"/>
</dbReference>
<evidence type="ECO:0000259" key="8">
    <source>
        <dbReference type="Pfam" id="PF01850"/>
    </source>
</evidence>
<evidence type="ECO:0000256" key="7">
    <source>
        <dbReference type="ARBA" id="ARBA00038093"/>
    </source>
</evidence>
<dbReference type="PANTHER" id="PTHR33653:SF1">
    <property type="entry name" value="RIBONUCLEASE VAPC2"/>
    <property type="match status" value="1"/>
</dbReference>
<proteinExistence type="inferred from homology"/>
<accession>A0A0G0KAE0</accession>
<keyword evidence="4" id="KW-0479">Metal-binding</keyword>
<organism evidence="9 10">
    <name type="scientific">Candidatus Woesebacteria bacterium GW2011_GWB1_38_5b</name>
    <dbReference type="NCBI Taxonomy" id="1618569"/>
    <lineage>
        <taxon>Bacteria</taxon>
        <taxon>Candidatus Woeseibacteriota</taxon>
    </lineage>
</organism>
<feature type="domain" description="PIN" evidence="8">
    <location>
        <begin position="3"/>
        <end position="120"/>
    </location>
</feature>
<evidence type="ECO:0000256" key="4">
    <source>
        <dbReference type="ARBA" id="ARBA00022723"/>
    </source>
</evidence>
<dbReference type="InterPro" id="IPR050556">
    <property type="entry name" value="Type_II_TA_system_RNase"/>
</dbReference>
<protein>
    <recommendedName>
        <fullName evidence="8">PIN domain-containing protein</fullName>
    </recommendedName>
</protein>
<keyword evidence="2" id="KW-1277">Toxin-antitoxin system</keyword>
<keyword evidence="6" id="KW-0460">Magnesium</keyword>
<dbReference type="InterPro" id="IPR002716">
    <property type="entry name" value="PIN_dom"/>
</dbReference>
<dbReference type="GO" id="GO:0016787">
    <property type="term" value="F:hydrolase activity"/>
    <property type="evidence" value="ECO:0007669"/>
    <property type="project" value="UniProtKB-KW"/>
</dbReference>
<gene>
    <name evidence="9" type="ORF">US96_C0004G0035</name>
</gene>
<dbReference type="Proteomes" id="UP000034181">
    <property type="component" value="Unassembled WGS sequence"/>
</dbReference>